<gene>
    <name evidence="5" type="ORF">HMPREF9511_02769</name>
</gene>
<dbReference type="PANTHER" id="PTHR42939">
    <property type="entry name" value="ABC TRANSPORTER ATP-BINDING PROTEIN ALBC-RELATED"/>
    <property type="match status" value="1"/>
</dbReference>
<dbReference type="Pfam" id="PF13732">
    <property type="entry name" value="DrrA1-3_C"/>
    <property type="match status" value="1"/>
</dbReference>
<dbReference type="PROSITE" id="PS00211">
    <property type="entry name" value="ABC_TRANSPORTER_1"/>
    <property type="match status" value="1"/>
</dbReference>
<reference evidence="5 6" key="1">
    <citation type="submission" date="2010-09" db="EMBL/GenBank/DDBJ databases">
        <authorList>
            <person name="Weinstock G."/>
            <person name="Sodergren E."/>
            <person name="Clifton S."/>
            <person name="Fulton L."/>
            <person name="Fulton B."/>
            <person name="Courtney L."/>
            <person name="Fronick C."/>
            <person name="Harrison M."/>
            <person name="Strong C."/>
            <person name="Farmer C."/>
            <person name="Delahaunty K."/>
            <person name="Markovic C."/>
            <person name="Hall O."/>
            <person name="Minx P."/>
            <person name="Tomlinson C."/>
            <person name="Mitreva M."/>
            <person name="Hou S."/>
            <person name="Chen J."/>
            <person name="Wollam A."/>
            <person name="Pepin K.H."/>
            <person name="Johnson M."/>
            <person name="Bhonagiri V."/>
            <person name="Zhang X."/>
            <person name="Suruliraj S."/>
            <person name="Warren W."/>
            <person name="Chinwalla A."/>
            <person name="Mardis E.R."/>
            <person name="Wilson R.K."/>
        </authorList>
    </citation>
    <scope>NUCLEOTIDE SEQUENCE [LARGE SCALE GENOMIC DNA]</scope>
    <source>
        <strain evidence="5 6">TX0630</strain>
    </source>
</reference>
<dbReference type="SMART" id="SM00382">
    <property type="entry name" value="AAA"/>
    <property type="match status" value="1"/>
</dbReference>
<keyword evidence="3 5" id="KW-0067">ATP-binding</keyword>
<accession>A0ABC9P2S5</accession>
<name>A0ABC9P2S5_ENTFL</name>
<dbReference type="InterPro" id="IPR027417">
    <property type="entry name" value="P-loop_NTPase"/>
</dbReference>
<sequence>MAIPLFNRKRENMSLEIKKLKKKMNEQEIIKGINLTIPEGEIYGFLGANGAGKTTIFRHILGIYSPDEGEITWQGRKVDRFDAKEVGYLPEERGLYPKRTVRQQLTFFGKLRKMKKKEIEKSILFWLDFFKIQKNVDRKISELSKGNQQKIQFIASIIHGPKLVILDEPFSGLDPINANQLKEAILFLKENSATIIFSSHQMANVEEICENICMMKKGEVLLEGNLKEIKDETDKRKVIVQADFDREILKQDFEIESYKEENDVISFYVKDECTAKKIQKFIFQSENIQQFRIEPISLNDIFLERVGE</sequence>
<keyword evidence="2" id="KW-0547">Nucleotide-binding</keyword>
<dbReference type="InterPro" id="IPR017871">
    <property type="entry name" value="ABC_transporter-like_CS"/>
</dbReference>
<dbReference type="SUPFAM" id="SSF52540">
    <property type="entry name" value="P-loop containing nucleoside triphosphate hydrolases"/>
    <property type="match status" value="1"/>
</dbReference>
<dbReference type="InterPro" id="IPR003593">
    <property type="entry name" value="AAA+_ATPase"/>
</dbReference>
<dbReference type="InterPro" id="IPR051782">
    <property type="entry name" value="ABC_Transporter_VariousFunc"/>
</dbReference>
<organism evidence="5 6">
    <name type="scientific">Enterococcus faecalis TX0630</name>
    <dbReference type="NCBI Taxonomy" id="749508"/>
    <lineage>
        <taxon>Bacteria</taxon>
        <taxon>Bacillati</taxon>
        <taxon>Bacillota</taxon>
        <taxon>Bacilli</taxon>
        <taxon>Lactobacillales</taxon>
        <taxon>Enterococcaceae</taxon>
        <taxon>Enterococcus</taxon>
    </lineage>
</organism>
<dbReference type="InterPro" id="IPR003439">
    <property type="entry name" value="ABC_transporter-like_ATP-bd"/>
</dbReference>
<dbReference type="PROSITE" id="PS50893">
    <property type="entry name" value="ABC_TRANSPORTER_2"/>
    <property type="match status" value="1"/>
</dbReference>
<dbReference type="Gene3D" id="3.40.50.300">
    <property type="entry name" value="P-loop containing nucleotide triphosphate hydrolases"/>
    <property type="match status" value="1"/>
</dbReference>
<evidence type="ECO:0000259" key="4">
    <source>
        <dbReference type="PROSITE" id="PS50893"/>
    </source>
</evidence>
<evidence type="ECO:0000256" key="3">
    <source>
        <dbReference type="ARBA" id="ARBA00022840"/>
    </source>
</evidence>
<keyword evidence="1" id="KW-0813">Transport</keyword>
<proteinExistence type="predicted"/>
<dbReference type="GO" id="GO:0005524">
    <property type="term" value="F:ATP binding"/>
    <property type="evidence" value="ECO:0007669"/>
    <property type="project" value="UniProtKB-KW"/>
</dbReference>
<evidence type="ECO:0000313" key="6">
    <source>
        <dbReference type="Proteomes" id="UP000004933"/>
    </source>
</evidence>
<evidence type="ECO:0000256" key="1">
    <source>
        <dbReference type="ARBA" id="ARBA00022448"/>
    </source>
</evidence>
<comment type="caution">
    <text evidence="5">The sequence shown here is derived from an EMBL/GenBank/DDBJ whole genome shotgun (WGS) entry which is preliminary data.</text>
</comment>
<dbReference type="InterPro" id="IPR025302">
    <property type="entry name" value="DrrA1/2-like_C"/>
</dbReference>
<feature type="domain" description="ABC transporter" evidence="4">
    <location>
        <begin position="15"/>
        <end position="242"/>
    </location>
</feature>
<dbReference type="Proteomes" id="UP000004933">
    <property type="component" value="Unassembled WGS sequence"/>
</dbReference>
<dbReference type="EMBL" id="AEBE01000120">
    <property type="protein sequence ID" value="EFU89323.1"/>
    <property type="molecule type" value="Genomic_DNA"/>
</dbReference>
<evidence type="ECO:0000256" key="2">
    <source>
        <dbReference type="ARBA" id="ARBA00022741"/>
    </source>
</evidence>
<dbReference type="Pfam" id="PF00005">
    <property type="entry name" value="ABC_tran"/>
    <property type="match status" value="1"/>
</dbReference>
<dbReference type="AlphaFoldDB" id="A0ABC9P2S5"/>
<dbReference type="PANTHER" id="PTHR42939:SF1">
    <property type="entry name" value="ABC TRANSPORTER ATP-BINDING PROTEIN ALBC-RELATED"/>
    <property type="match status" value="1"/>
</dbReference>
<protein>
    <submittedName>
        <fullName evidence="5">ABC transporter, ATP-binding protein</fullName>
    </submittedName>
</protein>
<evidence type="ECO:0000313" key="5">
    <source>
        <dbReference type="EMBL" id="EFU89323.1"/>
    </source>
</evidence>